<evidence type="ECO:0000256" key="3">
    <source>
        <dbReference type="ARBA" id="ARBA00022771"/>
    </source>
</evidence>
<feature type="domain" description="SWIM-type" evidence="7">
    <location>
        <begin position="520"/>
        <end position="556"/>
    </location>
</feature>
<dbReference type="GO" id="GO:0005634">
    <property type="term" value="C:nucleus"/>
    <property type="evidence" value="ECO:0007669"/>
    <property type="project" value="UniProtKB-SubCell"/>
</dbReference>
<keyword evidence="6" id="KW-0539">Nucleus</keyword>
<reference evidence="8" key="1">
    <citation type="journal article" date="2012" name="Nat. Biotechnol.">
        <title>Draft genome sequence of pigeonpea (Cajanus cajan), an orphan legume crop of resource-poor farmers.</title>
        <authorList>
            <person name="Varshney R.K."/>
            <person name="Chen W."/>
            <person name="Li Y."/>
            <person name="Bharti A.K."/>
            <person name="Saxena R.K."/>
            <person name="Schlueter J.A."/>
            <person name="Donoghue M.T."/>
            <person name="Azam S."/>
            <person name="Fan G."/>
            <person name="Whaley A.M."/>
            <person name="Farmer A.D."/>
            <person name="Sheridan J."/>
            <person name="Iwata A."/>
            <person name="Tuteja R."/>
            <person name="Penmetsa R.V."/>
            <person name="Wu W."/>
            <person name="Upadhyaya H.D."/>
            <person name="Yang S.P."/>
            <person name="Shah T."/>
            <person name="Saxena K.B."/>
            <person name="Michael T."/>
            <person name="McCombie W.R."/>
            <person name="Yang B."/>
            <person name="Zhang G."/>
            <person name="Yang H."/>
            <person name="Wang J."/>
            <person name="Spillane C."/>
            <person name="Cook D.R."/>
            <person name="May G.D."/>
            <person name="Xu X."/>
            <person name="Jackson S.A."/>
        </authorList>
    </citation>
    <scope>NUCLEOTIDE SEQUENCE [LARGE SCALE GENOMIC DNA]</scope>
</reference>
<evidence type="ECO:0000313" key="8">
    <source>
        <dbReference type="EMBL" id="KYP45768.1"/>
    </source>
</evidence>
<organism evidence="8 9">
    <name type="scientific">Cajanus cajan</name>
    <name type="common">Pigeon pea</name>
    <name type="synonym">Cajanus indicus</name>
    <dbReference type="NCBI Taxonomy" id="3821"/>
    <lineage>
        <taxon>Eukaryota</taxon>
        <taxon>Viridiplantae</taxon>
        <taxon>Streptophyta</taxon>
        <taxon>Embryophyta</taxon>
        <taxon>Tracheophyta</taxon>
        <taxon>Spermatophyta</taxon>
        <taxon>Magnoliopsida</taxon>
        <taxon>eudicotyledons</taxon>
        <taxon>Gunneridae</taxon>
        <taxon>Pentapetalae</taxon>
        <taxon>rosids</taxon>
        <taxon>fabids</taxon>
        <taxon>Fabales</taxon>
        <taxon>Fabaceae</taxon>
        <taxon>Papilionoideae</taxon>
        <taxon>50 kb inversion clade</taxon>
        <taxon>NPAAA clade</taxon>
        <taxon>indigoferoid/millettioid clade</taxon>
        <taxon>Phaseoleae</taxon>
        <taxon>Cajanus</taxon>
    </lineage>
</organism>
<comment type="subcellular location">
    <subcellularLocation>
        <location evidence="6">Nucleus</location>
    </subcellularLocation>
</comment>
<dbReference type="SMART" id="SM00575">
    <property type="entry name" value="ZnF_PMZ"/>
    <property type="match status" value="1"/>
</dbReference>
<protein>
    <recommendedName>
        <fullName evidence="6">Protein FAR1-RELATED SEQUENCE</fullName>
    </recommendedName>
</protein>
<dbReference type="InterPro" id="IPR007527">
    <property type="entry name" value="Znf_SWIM"/>
</dbReference>
<dbReference type="InterPro" id="IPR018289">
    <property type="entry name" value="MULE_transposase_dom"/>
</dbReference>
<dbReference type="GO" id="GO:0008270">
    <property type="term" value="F:zinc ion binding"/>
    <property type="evidence" value="ECO:0007669"/>
    <property type="project" value="UniProtKB-UniRule"/>
</dbReference>
<dbReference type="InterPro" id="IPR004330">
    <property type="entry name" value="FAR1_DNA_bnd_dom"/>
</dbReference>
<dbReference type="Gramene" id="C.cajan_30207.t">
    <property type="protein sequence ID" value="C.cajan_30207.t"/>
    <property type="gene ID" value="C.cajan_30207"/>
</dbReference>
<dbReference type="InterPro" id="IPR006564">
    <property type="entry name" value="Znf_PMZ"/>
</dbReference>
<dbReference type="GO" id="GO:0006355">
    <property type="term" value="P:regulation of DNA-templated transcription"/>
    <property type="evidence" value="ECO:0007669"/>
    <property type="project" value="UniProtKB-UniRule"/>
</dbReference>
<keyword evidence="4 6" id="KW-0862">Zinc</keyword>
<dbReference type="PROSITE" id="PS50966">
    <property type="entry name" value="ZF_SWIM"/>
    <property type="match status" value="1"/>
</dbReference>
<dbReference type="Proteomes" id="UP000075243">
    <property type="component" value="Unassembled WGS sequence"/>
</dbReference>
<dbReference type="Pfam" id="PF04434">
    <property type="entry name" value="SWIM"/>
    <property type="match status" value="1"/>
</dbReference>
<dbReference type="PANTHER" id="PTHR31669">
    <property type="entry name" value="PROTEIN FAR1-RELATED SEQUENCE 10-RELATED"/>
    <property type="match status" value="1"/>
</dbReference>
<comment type="similarity">
    <text evidence="1 6">Belongs to the FHY3/FAR1 family.</text>
</comment>
<evidence type="ECO:0000256" key="1">
    <source>
        <dbReference type="ARBA" id="ARBA00005889"/>
    </source>
</evidence>
<dbReference type="OMA" id="KWIASEF"/>
<name>A0A151RTA0_CAJCA</name>
<keyword evidence="9" id="KW-1185">Reference proteome</keyword>
<evidence type="ECO:0000256" key="6">
    <source>
        <dbReference type="RuleBase" id="RU367018"/>
    </source>
</evidence>
<keyword evidence="2 6" id="KW-0479">Metal-binding</keyword>
<proteinExistence type="inferred from homology"/>
<dbReference type="Pfam" id="PF10551">
    <property type="entry name" value="MULE"/>
    <property type="match status" value="1"/>
</dbReference>
<evidence type="ECO:0000256" key="2">
    <source>
        <dbReference type="ARBA" id="ARBA00022723"/>
    </source>
</evidence>
<comment type="function">
    <text evidence="6">Putative transcription activator involved in regulating light control of development.</text>
</comment>
<keyword evidence="3 5" id="KW-0863">Zinc-finger</keyword>
<dbReference type="EMBL" id="KQ483580">
    <property type="protein sequence ID" value="KYP45768.1"/>
    <property type="molecule type" value="Genomic_DNA"/>
</dbReference>
<evidence type="ECO:0000313" key="9">
    <source>
        <dbReference type="Proteomes" id="UP000075243"/>
    </source>
</evidence>
<sequence length="621" mass="72780">MEMVNPVIVEESEEFERCSTSIREEIPKVGMILNSEEELYAFYKKYAYEVGFGIRKISTKTKGEVTYYSLACSKGGKYVCKTSSSKQSLSNKIGCQTKIYVIIASGKCTISSINLEHNHALSPKKSQFQRSHKKMDSYSKRRLELNDFAGIPPNKNFYSLVIEAKGYENLQFGEKDCRNYIVKVRQLRLGVGDVEALCNYFIRMQRRNSNFFYVIDMDDEGRLRNVFWVDARSRATYDSFGDVVSFDSTYLTNRYNMPFSPFVGVDHHGQSILFGCGLLSREDIDTYVWLFKSWLECMHGRTPKAIITDQCRSIQAAVAEVFPQSHHCFCLWHIMKKVPEKLGGLAQYKEIKKTLKAIVYDVVELNEFIVGWQRMIEDFGLQENEWLSSLFFDRGRWVKVYVKSIFWERMYQTKRSESMNAFFDGYVNSKTSLAQFVEQYDSALKSKVEKENKADFDSLNSSFQLMTSCYFEKQLQEAYTNAIFKLFQDELRVDGPIYIFSVIDIKEVKDGYHKKQRFAYIVQYNDVEGDLQCSCHLFEFRGIICRHITKILIENNVKEIPSRYILTRWRKDVKHSHYYVLICYDEISDQGVEFDKLCANFYEAAHLANSRRKYDFLMEWI</sequence>
<dbReference type="STRING" id="3821.A0A151RTA0"/>
<accession>A0A151RTA0</accession>
<evidence type="ECO:0000256" key="5">
    <source>
        <dbReference type="PROSITE-ProRule" id="PRU00325"/>
    </source>
</evidence>
<evidence type="ECO:0000259" key="7">
    <source>
        <dbReference type="PROSITE" id="PS50966"/>
    </source>
</evidence>
<evidence type="ECO:0000256" key="4">
    <source>
        <dbReference type="ARBA" id="ARBA00022833"/>
    </source>
</evidence>
<dbReference type="InterPro" id="IPR031052">
    <property type="entry name" value="FHY3/FAR1"/>
</dbReference>
<dbReference type="AlphaFoldDB" id="A0A151RTA0"/>
<dbReference type="PANTHER" id="PTHR31669:SF283">
    <property type="entry name" value="PROTEIN FAR1-RELATED SEQUENCE"/>
    <property type="match status" value="1"/>
</dbReference>
<dbReference type="Pfam" id="PF03101">
    <property type="entry name" value="FAR1"/>
    <property type="match status" value="1"/>
</dbReference>
<gene>
    <name evidence="8" type="ORF">KK1_032695</name>
</gene>